<dbReference type="AlphaFoldDB" id="A0AAV7QAW2"/>
<dbReference type="GO" id="GO:0070652">
    <property type="term" value="C:HAUS complex"/>
    <property type="evidence" value="ECO:0007669"/>
    <property type="project" value="InterPro"/>
</dbReference>
<name>A0AAV7QAW2_PLEWA</name>
<sequence>MDALSPWLYSDGSLPCCRQARNELMVQKKAWRQYEVVHRLLKEILHEYYSKKEEKREGKNVPYKEEKMQLYETLSQVLLVMECTRILDHSTNPNQVMSPLLGLEKKDLLEFLPPKRVIHSIPCH</sequence>
<dbReference type="EMBL" id="JANPWB010000010">
    <property type="protein sequence ID" value="KAJ1137325.1"/>
    <property type="molecule type" value="Genomic_DNA"/>
</dbReference>
<proteinExistence type="predicted"/>
<dbReference type="Proteomes" id="UP001066276">
    <property type="component" value="Chromosome 6"/>
</dbReference>
<keyword evidence="2" id="KW-1185">Reference proteome</keyword>
<dbReference type="GO" id="GO:0051011">
    <property type="term" value="F:microtubule minus-end binding"/>
    <property type="evidence" value="ECO:0007669"/>
    <property type="project" value="TreeGrafter"/>
</dbReference>
<reference evidence="1" key="1">
    <citation type="journal article" date="2022" name="bioRxiv">
        <title>Sequencing and chromosome-scale assembly of the giantPleurodeles waltlgenome.</title>
        <authorList>
            <person name="Brown T."/>
            <person name="Elewa A."/>
            <person name="Iarovenko S."/>
            <person name="Subramanian E."/>
            <person name="Araus A.J."/>
            <person name="Petzold A."/>
            <person name="Susuki M."/>
            <person name="Suzuki K.-i.T."/>
            <person name="Hayashi T."/>
            <person name="Toyoda A."/>
            <person name="Oliveira C."/>
            <person name="Osipova E."/>
            <person name="Leigh N.D."/>
            <person name="Simon A."/>
            <person name="Yun M.H."/>
        </authorList>
    </citation>
    <scope>NUCLEOTIDE SEQUENCE</scope>
    <source>
        <strain evidence="1">20211129_DDA</strain>
        <tissue evidence="1">Liver</tissue>
    </source>
</reference>
<evidence type="ECO:0000313" key="1">
    <source>
        <dbReference type="EMBL" id="KAJ1137325.1"/>
    </source>
</evidence>
<evidence type="ECO:0000313" key="2">
    <source>
        <dbReference type="Proteomes" id="UP001066276"/>
    </source>
</evidence>
<dbReference type="InterPro" id="IPR029327">
    <property type="entry name" value="HAUS4"/>
</dbReference>
<dbReference type="GO" id="GO:0051225">
    <property type="term" value="P:spindle assembly"/>
    <property type="evidence" value="ECO:0007669"/>
    <property type="project" value="InterPro"/>
</dbReference>
<dbReference type="PANTHER" id="PTHR16219">
    <property type="entry name" value="AUGMIN SUBUNIT 4 FAMILY MEMBER"/>
    <property type="match status" value="1"/>
</dbReference>
<dbReference type="GO" id="GO:0007098">
    <property type="term" value="P:centrosome cycle"/>
    <property type="evidence" value="ECO:0007669"/>
    <property type="project" value="TreeGrafter"/>
</dbReference>
<organism evidence="1 2">
    <name type="scientific">Pleurodeles waltl</name>
    <name type="common">Iberian ribbed newt</name>
    <dbReference type="NCBI Taxonomy" id="8319"/>
    <lineage>
        <taxon>Eukaryota</taxon>
        <taxon>Metazoa</taxon>
        <taxon>Chordata</taxon>
        <taxon>Craniata</taxon>
        <taxon>Vertebrata</taxon>
        <taxon>Euteleostomi</taxon>
        <taxon>Amphibia</taxon>
        <taxon>Batrachia</taxon>
        <taxon>Caudata</taxon>
        <taxon>Salamandroidea</taxon>
        <taxon>Salamandridae</taxon>
        <taxon>Pleurodelinae</taxon>
        <taxon>Pleurodeles</taxon>
    </lineage>
</organism>
<dbReference type="PANTHER" id="PTHR16219:SF1">
    <property type="entry name" value="HAUS AUGMIN-LIKE COMPLEX SUBUNIT 4"/>
    <property type="match status" value="1"/>
</dbReference>
<accession>A0AAV7QAW2</accession>
<gene>
    <name evidence="1" type="ORF">NDU88_003736</name>
</gene>
<protein>
    <submittedName>
        <fullName evidence="1">Uncharacterized protein</fullName>
    </submittedName>
</protein>
<comment type="caution">
    <text evidence="1">The sequence shown here is derived from an EMBL/GenBank/DDBJ whole genome shotgun (WGS) entry which is preliminary data.</text>
</comment>